<name>A0ABD3ZR36_BACIU</name>
<dbReference type="AlphaFoldDB" id="A0ABD3ZR36"/>
<evidence type="ECO:0000313" key="1">
    <source>
        <dbReference type="EMBL" id="KIL30620.1"/>
    </source>
</evidence>
<comment type="caution">
    <text evidence="1">The sequence shown here is derived from an EMBL/GenBank/DDBJ whole genome shotgun (WGS) entry which is preliminary data.</text>
</comment>
<dbReference type="EMBL" id="JSXS01000101">
    <property type="protein sequence ID" value="KIL30620.1"/>
    <property type="molecule type" value="Genomic_DNA"/>
</dbReference>
<proteinExistence type="predicted"/>
<reference evidence="1 2" key="1">
    <citation type="submission" date="2014-11" db="EMBL/GenBank/DDBJ databases">
        <title>Draft Genome Sequences of Nine Bacillus subtilis Strains that Form Spores with High Heat-Resistance.</title>
        <authorList>
            <person name="Krawcyk A.O."/>
            <person name="Berendsen E.M."/>
            <person name="de Jong A."/>
            <person name="Holsappel S."/>
            <person name="Eijlander R.T."/>
            <person name="Wells-Bennik M."/>
            <person name="Kuipers O.P."/>
        </authorList>
    </citation>
    <scope>NUCLEOTIDE SEQUENCE [LARGE SCALE GENOMIC DNA]</scope>
    <source>
        <strain evidence="1 2">B4067</strain>
    </source>
</reference>
<organism evidence="1 2">
    <name type="scientific">Bacillus subtilis subsp. subtilis</name>
    <dbReference type="NCBI Taxonomy" id="135461"/>
    <lineage>
        <taxon>Bacteria</taxon>
        <taxon>Bacillati</taxon>
        <taxon>Bacillota</taxon>
        <taxon>Bacilli</taxon>
        <taxon>Bacillales</taxon>
        <taxon>Bacillaceae</taxon>
        <taxon>Bacillus</taxon>
    </lineage>
</organism>
<dbReference type="Proteomes" id="UP000031970">
    <property type="component" value="Unassembled WGS sequence"/>
</dbReference>
<gene>
    <name evidence="1" type="ORF">B4067_1394</name>
</gene>
<evidence type="ECO:0000313" key="2">
    <source>
        <dbReference type="Proteomes" id="UP000031970"/>
    </source>
</evidence>
<accession>A0ABD3ZR36</accession>
<sequence>MNILTDYIKKRGKMQYNWEKSQSFSDKKRILFQGFMSVYQPVL</sequence>
<protein>
    <submittedName>
        <fullName evidence="1">Uncharacterized protein</fullName>
    </submittedName>
</protein>